<dbReference type="InterPro" id="IPR023393">
    <property type="entry name" value="START-like_dom_sf"/>
</dbReference>
<proteinExistence type="predicted"/>
<accession>A0A3E1NE79</accession>
<keyword evidence="1" id="KW-0132">Cell division</keyword>
<evidence type="ECO:0000313" key="1">
    <source>
        <dbReference type="EMBL" id="RFM26152.1"/>
    </source>
</evidence>
<dbReference type="EMBL" id="QTJU01000011">
    <property type="protein sequence ID" value="RFM26152.1"/>
    <property type="molecule type" value="Genomic_DNA"/>
</dbReference>
<sequence length="162" mass="18572">MPAIELITYIHSDLETCFDLSRSIDLHKVSTAATNETAVDGVTSGLIGAGEFVTWQAVHFGIRQRLSSKITAYNRPGHFRDEQLKGAFKSIVHDHYFEWKDGMVQMKDVFIFQSPFGFAGRLFERLILTRYMTKLLTERNRIIKEYAESAKGKALLQQKNLR</sequence>
<dbReference type="AlphaFoldDB" id="A0A3E1NE79"/>
<keyword evidence="2" id="KW-1185">Reference proteome</keyword>
<dbReference type="CDD" id="cd07820">
    <property type="entry name" value="SRPBCC_3"/>
    <property type="match status" value="1"/>
</dbReference>
<comment type="caution">
    <text evidence="1">The sequence shown here is derived from an EMBL/GenBank/DDBJ whole genome shotgun (WGS) entry which is preliminary data.</text>
</comment>
<evidence type="ECO:0000313" key="2">
    <source>
        <dbReference type="Proteomes" id="UP000261284"/>
    </source>
</evidence>
<dbReference type="Proteomes" id="UP000261284">
    <property type="component" value="Unassembled WGS sequence"/>
</dbReference>
<name>A0A3E1NE79_9BACT</name>
<dbReference type="RefSeq" id="WP_116849331.1">
    <property type="nucleotide sequence ID" value="NZ_QTJU01000011.1"/>
</dbReference>
<dbReference type="GO" id="GO:0051301">
    <property type="term" value="P:cell division"/>
    <property type="evidence" value="ECO:0007669"/>
    <property type="project" value="UniProtKB-KW"/>
</dbReference>
<reference evidence="1 2" key="1">
    <citation type="submission" date="2018-08" db="EMBL/GenBank/DDBJ databases">
        <title>Chitinophagaceae sp. K23C18032701, a novel bacterium isolated from forest soil.</title>
        <authorList>
            <person name="Wang C."/>
        </authorList>
    </citation>
    <scope>NUCLEOTIDE SEQUENCE [LARGE SCALE GENOMIC DNA]</scope>
    <source>
        <strain evidence="1 2">K23C18032701</strain>
    </source>
</reference>
<protein>
    <submittedName>
        <fullName evidence="1">Cell division protein</fullName>
    </submittedName>
</protein>
<dbReference type="SUPFAM" id="SSF55961">
    <property type="entry name" value="Bet v1-like"/>
    <property type="match status" value="1"/>
</dbReference>
<dbReference type="OrthoDB" id="9801773at2"/>
<keyword evidence="1" id="KW-0131">Cell cycle</keyword>
<organism evidence="1 2">
    <name type="scientific">Deminuibacter soli</name>
    <dbReference type="NCBI Taxonomy" id="2291815"/>
    <lineage>
        <taxon>Bacteria</taxon>
        <taxon>Pseudomonadati</taxon>
        <taxon>Bacteroidota</taxon>
        <taxon>Chitinophagia</taxon>
        <taxon>Chitinophagales</taxon>
        <taxon>Chitinophagaceae</taxon>
        <taxon>Deminuibacter</taxon>
    </lineage>
</organism>
<gene>
    <name evidence="1" type="ORF">DXN05_21360</name>
</gene>
<dbReference type="Gene3D" id="3.30.530.20">
    <property type="match status" value="1"/>
</dbReference>